<feature type="region of interest" description="Disordered" evidence="1">
    <location>
        <begin position="1"/>
        <end position="29"/>
    </location>
</feature>
<dbReference type="RefSeq" id="WP_188680011.1">
    <property type="nucleotide sequence ID" value="NZ_BMGP01000006.1"/>
</dbReference>
<feature type="transmembrane region" description="Helical" evidence="2">
    <location>
        <begin position="104"/>
        <end position="125"/>
    </location>
</feature>
<dbReference type="EMBL" id="BMGP01000006">
    <property type="protein sequence ID" value="GGF36547.1"/>
    <property type="molecule type" value="Genomic_DNA"/>
</dbReference>
<dbReference type="InterPro" id="IPR009937">
    <property type="entry name" value="Phage_holin_3_6"/>
</dbReference>
<evidence type="ECO:0000313" key="4">
    <source>
        <dbReference type="Proteomes" id="UP000598775"/>
    </source>
</evidence>
<keyword evidence="2" id="KW-0812">Transmembrane</keyword>
<keyword evidence="2" id="KW-0472">Membrane</keyword>
<evidence type="ECO:0000256" key="1">
    <source>
        <dbReference type="SAM" id="MobiDB-lite"/>
    </source>
</evidence>
<organism evidence="3 4">
    <name type="scientific">Subtercola lobariae</name>
    <dbReference type="NCBI Taxonomy" id="1588641"/>
    <lineage>
        <taxon>Bacteria</taxon>
        <taxon>Bacillati</taxon>
        <taxon>Actinomycetota</taxon>
        <taxon>Actinomycetes</taxon>
        <taxon>Micrococcales</taxon>
        <taxon>Microbacteriaceae</taxon>
        <taxon>Subtercola</taxon>
    </lineage>
</organism>
<feature type="transmembrane region" description="Helical" evidence="2">
    <location>
        <begin position="69"/>
        <end position="98"/>
    </location>
</feature>
<accession>A0A917EZC2</accession>
<evidence type="ECO:0000256" key="2">
    <source>
        <dbReference type="SAM" id="Phobius"/>
    </source>
</evidence>
<proteinExistence type="predicted"/>
<reference evidence="3 4" key="1">
    <citation type="journal article" date="2014" name="Int. J. Syst. Evol. Microbiol.">
        <title>Complete genome sequence of Corynebacterium casei LMG S-19264T (=DSM 44701T), isolated from a smear-ripened cheese.</title>
        <authorList>
            <consortium name="US DOE Joint Genome Institute (JGI-PGF)"/>
            <person name="Walter F."/>
            <person name="Albersmeier A."/>
            <person name="Kalinowski J."/>
            <person name="Ruckert C."/>
        </authorList>
    </citation>
    <scope>NUCLEOTIDE SEQUENCE [LARGE SCALE GENOMIC DNA]</scope>
    <source>
        <strain evidence="3 4">CGMCC 1.12976</strain>
    </source>
</reference>
<comment type="caution">
    <text evidence="3">The sequence shown here is derived from an EMBL/GenBank/DDBJ whole genome shotgun (WGS) entry which is preliminary data.</text>
</comment>
<name>A0A917EZC2_9MICO</name>
<protein>
    <submittedName>
        <fullName evidence="3">Membrane protein</fullName>
    </submittedName>
</protein>
<dbReference type="Pfam" id="PF07332">
    <property type="entry name" value="Phage_holin_3_6"/>
    <property type="match status" value="1"/>
</dbReference>
<keyword evidence="2" id="KW-1133">Transmembrane helix</keyword>
<evidence type="ECO:0000313" key="3">
    <source>
        <dbReference type="EMBL" id="GGF36547.1"/>
    </source>
</evidence>
<gene>
    <name evidence="3" type="ORF">GCM10011399_31830</name>
</gene>
<dbReference type="AlphaFoldDB" id="A0A917EZC2"/>
<sequence length="160" mass="16475">MADTRTTPHADSPGTGLGATRRTRPHTDNVKTRQSLAELVTALPGLVTALVKDELALLKAELISRLSKLGIGAGLIAAALFLLFFVFAVLVAAAVLGIATALPAWLAALIVAGGLFIIAAILILVGVSSIKKGIPPVPEESITSLKKDLNAVKGLGETHE</sequence>
<keyword evidence="4" id="KW-1185">Reference proteome</keyword>
<dbReference type="Proteomes" id="UP000598775">
    <property type="component" value="Unassembled WGS sequence"/>
</dbReference>